<evidence type="ECO:0000313" key="2">
    <source>
        <dbReference type="Proteomes" id="UP001153069"/>
    </source>
</evidence>
<comment type="caution">
    <text evidence="1">The sequence shown here is derived from an EMBL/GenBank/DDBJ whole genome shotgun (WGS) entry which is preliminary data.</text>
</comment>
<organism evidence="1 2">
    <name type="scientific">Seminavis robusta</name>
    <dbReference type="NCBI Taxonomy" id="568900"/>
    <lineage>
        <taxon>Eukaryota</taxon>
        <taxon>Sar</taxon>
        <taxon>Stramenopiles</taxon>
        <taxon>Ochrophyta</taxon>
        <taxon>Bacillariophyta</taxon>
        <taxon>Bacillariophyceae</taxon>
        <taxon>Bacillariophycidae</taxon>
        <taxon>Naviculales</taxon>
        <taxon>Naviculaceae</taxon>
        <taxon>Seminavis</taxon>
    </lineage>
</organism>
<evidence type="ECO:0000313" key="1">
    <source>
        <dbReference type="EMBL" id="CAB9531001.1"/>
    </source>
</evidence>
<protein>
    <submittedName>
        <fullName evidence="1">Uncharacterized protein</fullName>
    </submittedName>
</protein>
<name>A0A9N8F3Z3_9STRA</name>
<dbReference type="AlphaFoldDB" id="A0A9N8F3Z3"/>
<reference evidence="1" key="1">
    <citation type="submission" date="2020-06" db="EMBL/GenBank/DDBJ databases">
        <authorList>
            <consortium name="Plant Systems Biology data submission"/>
        </authorList>
    </citation>
    <scope>NUCLEOTIDE SEQUENCE</scope>
    <source>
        <strain evidence="1">D6</strain>
    </source>
</reference>
<sequence>MMRTAGRLEDFVRRRTAERDAREAYLRGRAAERAIVEAGQEILVVEQDARERDDSSFHCCSLVLWDNLDQTRTMEKTLRKVCGWKDPLFDWLFCTLGGLTVLHWFASWCNGPSFTAYDGFPFPDSPYGWASCDSETKRWTDGSPSSRMLVKTNKDAIFMTFNKAINKRGFLADLCEANQKSGGIWTPEIVRRRFQFSLEKDVLPGVRGRLCDSMRRNTKKRMNQKTTKRDRMMMT</sequence>
<dbReference type="EMBL" id="CAICTM010003174">
    <property type="protein sequence ID" value="CAB9531001.1"/>
    <property type="molecule type" value="Genomic_DNA"/>
</dbReference>
<accession>A0A9N8F3Z3</accession>
<gene>
    <name evidence="1" type="ORF">SEMRO_3176_G344790.1</name>
</gene>
<keyword evidence="2" id="KW-1185">Reference proteome</keyword>
<dbReference type="Proteomes" id="UP001153069">
    <property type="component" value="Unassembled WGS sequence"/>
</dbReference>
<proteinExistence type="predicted"/>